<gene>
    <name evidence="1" type="ORF">C1645_813262</name>
</gene>
<evidence type="ECO:0000313" key="1">
    <source>
        <dbReference type="EMBL" id="RIA98043.1"/>
    </source>
</evidence>
<dbReference type="Proteomes" id="UP000265703">
    <property type="component" value="Unassembled WGS sequence"/>
</dbReference>
<reference evidence="1 2" key="1">
    <citation type="submission" date="2018-06" db="EMBL/GenBank/DDBJ databases">
        <title>Comparative genomics reveals the genomic features of Rhizophagus irregularis, R. cerebriforme, R. diaphanum and Gigaspora rosea, and their symbiotic lifestyle signature.</title>
        <authorList>
            <person name="Morin E."/>
            <person name="San Clemente H."/>
            <person name="Chen E.C.H."/>
            <person name="De La Providencia I."/>
            <person name="Hainaut M."/>
            <person name="Kuo A."/>
            <person name="Kohler A."/>
            <person name="Murat C."/>
            <person name="Tang N."/>
            <person name="Roy S."/>
            <person name="Loubradou J."/>
            <person name="Henrissat B."/>
            <person name="Grigoriev I.V."/>
            <person name="Corradi N."/>
            <person name="Roux C."/>
            <person name="Martin F.M."/>
        </authorList>
    </citation>
    <scope>NUCLEOTIDE SEQUENCE [LARGE SCALE GENOMIC DNA]</scope>
    <source>
        <strain evidence="1 2">DAOM 227022</strain>
    </source>
</reference>
<dbReference type="EMBL" id="QKYT01000021">
    <property type="protein sequence ID" value="RIA98043.1"/>
    <property type="molecule type" value="Genomic_DNA"/>
</dbReference>
<evidence type="ECO:0000313" key="2">
    <source>
        <dbReference type="Proteomes" id="UP000265703"/>
    </source>
</evidence>
<dbReference type="AlphaFoldDB" id="A0A397TII2"/>
<comment type="caution">
    <text evidence="1">The sequence shown here is derived from an EMBL/GenBank/DDBJ whole genome shotgun (WGS) entry which is preliminary data.</text>
</comment>
<dbReference type="STRING" id="658196.A0A397TII2"/>
<proteinExistence type="predicted"/>
<name>A0A397TII2_9GLOM</name>
<evidence type="ECO:0008006" key="3">
    <source>
        <dbReference type="Google" id="ProtNLM"/>
    </source>
</evidence>
<dbReference type="OrthoDB" id="2435398at2759"/>
<accession>A0A397TII2</accession>
<organism evidence="1 2">
    <name type="scientific">Glomus cerebriforme</name>
    <dbReference type="NCBI Taxonomy" id="658196"/>
    <lineage>
        <taxon>Eukaryota</taxon>
        <taxon>Fungi</taxon>
        <taxon>Fungi incertae sedis</taxon>
        <taxon>Mucoromycota</taxon>
        <taxon>Glomeromycotina</taxon>
        <taxon>Glomeromycetes</taxon>
        <taxon>Glomerales</taxon>
        <taxon>Glomeraceae</taxon>
        <taxon>Glomus</taxon>
    </lineage>
</organism>
<keyword evidence="2" id="KW-1185">Reference proteome</keyword>
<sequence>MNLVSNNKNNLKSLYGVCDSYFKLCDIKANPNKFELLNMNTEETEIEVNDQIIKKSINKNGIRYLGIYIRENLDRKVTINRMKRIINNAVRQMKFQKWVIIPALEYQLQVVTISEEESDRLTGPMKKLIKRKTGLAQNTPNFILHDQDCYAMKDLYQLQIEHHTKNLLYIMNSNREVGITMRIRIDQIIHENWVTGCIFENIEKIKGKKNDILIRVIKMLNENGIRMCKHSKKNKHQDNRGEIEINIIIGNELESKSIDSLRRSNKKKRKRRNKGDRWEELEEKFEAEEVREFKDINERNIIIDEIMERLENIKIKTKEVYLENYFRKESIKYIIYDKKEIMSILEKDSEGEDGLQFKINSKDEEKNYLIKETTMETTTKNMKKRCYRIKNFIKELPTMEILNRRSNKETSKKCVRCNIEDESWTRMGM</sequence>
<protein>
    <recommendedName>
        <fullName evidence="3">Reverse transcriptase domain-containing protein</fullName>
    </recommendedName>
</protein>